<dbReference type="OrthoDB" id="2611907at2"/>
<comment type="caution">
    <text evidence="1">The sequence shown here is derived from an EMBL/GenBank/DDBJ whole genome shotgun (WGS) entry which is preliminary data.</text>
</comment>
<organism evidence="1 2">
    <name type="scientific">Paenibacillus sacheonensis</name>
    <dbReference type="NCBI Taxonomy" id="742054"/>
    <lineage>
        <taxon>Bacteria</taxon>
        <taxon>Bacillati</taxon>
        <taxon>Bacillota</taxon>
        <taxon>Bacilli</taxon>
        <taxon>Bacillales</taxon>
        <taxon>Paenibacillaceae</taxon>
        <taxon>Paenibacillus</taxon>
    </lineage>
</organism>
<gene>
    <name evidence="1" type="ORF">GT003_27120</name>
</gene>
<keyword evidence="2" id="KW-1185">Reference proteome</keyword>
<dbReference type="RefSeq" id="WP_161703896.1">
    <property type="nucleotide sequence ID" value="NZ_JAAAMU010000021.1"/>
</dbReference>
<evidence type="ECO:0000313" key="2">
    <source>
        <dbReference type="Proteomes" id="UP000558113"/>
    </source>
</evidence>
<name>A0A7X4YU75_9BACL</name>
<dbReference type="EMBL" id="JAAAMU010000021">
    <property type="protein sequence ID" value="NBC72672.1"/>
    <property type="molecule type" value="Genomic_DNA"/>
</dbReference>
<sequence length="205" mass="22209">MKWHTAAMGAAVLVLLAGYTGEASTSHRAAPPPRTIAIVHDGEADMKIYGSIEQVEADATTIIEAKLIGEKPAKRYVTGADGTVLDSYAVSKVQVAKVYKGKFKAGDIVEVAEPGYRQGDRYTTHEGYKAMDAGGRYLLFTHTSNKGIEAIVGLDQGKFDLNITEPQRQEQPGKMTEAQFAAADYVGDNVKHFNLLKTEALAKYL</sequence>
<dbReference type="Proteomes" id="UP000558113">
    <property type="component" value="Unassembled WGS sequence"/>
</dbReference>
<evidence type="ECO:0000313" key="1">
    <source>
        <dbReference type="EMBL" id="NBC72672.1"/>
    </source>
</evidence>
<dbReference type="AlphaFoldDB" id="A0A7X4YU75"/>
<accession>A0A7X4YU75</accession>
<protein>
    <submittedName>
        <fullName evidence="1">Uncharacterized protein</fullName>
    </submittedName>
</protein>
<proteinExistence type="predicted"/>
<reference evidence="1 2" key="1">
    <citation type="submission" date="2020-01" db="EMBL/GenBank/DDBJ databases">
        <title>Paenibacillus soybeanensis sp. nov. isolated from the nodules of soybean (Glycine max(L.) Merr).</title>
        <authorList>
            <person name="Wang H."/>
        </authorList>
    </citation>
    <scope>NUCLEOTIDE SEQUENCE [LARGE SCALE GENOMIC DNA]</scope>
    <source>
        <strain evidence="1 2">DSM 23054</strain>
    </source>
</reference>